<keyword evidence="4 11" id="KW-0240">DNA-directed RNA polymerase</keyword>
<dbReference type="SMART" id="SM01409">
    <property type="entry name" value="RNA_pol_Rpb6"/>
    <property type="match status" value="1"/>
</dbReference>
<dbReference type="GO" id="GO:0006351">
    <property type="term" value="P:DNA-templated transcription"/>
    <property type="evidence" value="ECO:0007669"/>
    <property type="project" value="UniProtKB-UniRule"/>
</dbReference>
<evidence type="ECO:0000256" key="10">
    <source>
        <dbReference type="ARBA" id="ARBA00048552"/>
    </source>
</evidence>
<organism evidence="13 14">
    <name type="scientific">Pacificispira spongiicola</name>
    <dbReference type="NCBI Taxonomy" id="2729598"/>
    <lineage>
        <taxon>Bacteria</taxon>
        <taxon>Pseudomonadati</taxon>
        <taxon>Pseudomonadota</taxon>
        <taxon>Alphaproteobacteria</taxon>
        <taxon>Rhodospirillales</taxon>
        <taxon>Rhodospirillaceae</taxon>
        <taxon>Pacificispira</taxon>
    </lineage>
</organism>
<evidence type="ECO:0000256" key="2">
    <source>
        <dbReference type="ARBA" id="ARBA00012418"/>
    </source>
</evidence>
<dbReference type="RefSeq" id="WP_169624734.1">
    <property type="nucleotide sequence ID" value="NZ_JABBNT010000002.1"/>
</dbReference>
<feature type="region of interest" description="Disordered" evidence="12">
    <location>
        <begin position="98"/>
        <end position="131"/>
    </location>
</feature>
<dbReference type="InterPro" id="IPR006110">
    <property type="entry name" value="Pol_omega/Rpo6/RPB6"/>
</dbReference>
<dbReference type="InterPro" id="IPR036161">
    <property type="entry name" value="RPB6/omega-like_sf"/>
</dbReference>
<gene>
    <name evidence="11" type="primary">rpoZ</name>
    <name evidence="13" type="ORF">HH303_08160</name>
</gene>
<comment type="function">
    <text evidence="11">Promotes RNA polymerase assembly. Latches the N- and C-terminal regions of the beta' subunit thereby facilitating its interaction with the beta and alpha subunits.</text>
</comment>
<dbReference type="HAMAP" id="MF_00366">
    <property type="entry name" value="RNApol_bact_RpoZ"/>
    <property type="match status" value="1"/>
</dbReference>
<dbReference type="Gene3D" id="3.90.940.10">
    <property type="match status" value="1"/>
</dbReference>
<dbReference type="SUPFAM" id="SSF63562">
    <property type="entry name" value="RPB6/omega subunit-like"/>
    <property type="match status" value="1"/>
</dbReference>
<dbReference type="InterPro" id="IPR003716">
    <property type="entry name" value="DNA-dir_RNA_pol_omega"/>
</dbReference>
<proteinExistence type="inferred from homology"/>
<feature type="compositionally biased region" description="Basic and acidic residues" evidence="12">
    <location>
        <begin position="122"/>
        <end position="131"/>
    </location>
</feature>
<accession>A0A7Y0HE87</accession>
<evidence type="ECO:0000256" key="3">
    <source>
        <dbReference type="ARBA" id="ARBA00013725"/>
    </source>
</evidence>
<comment type="caution">
    <text evidence="13">The sequence shown here is derived from an EMBL/GenBank/DDBJ whole genome shotgun (WGS) entry which is preliminary data.</text>
</comment>
<evidence type="ECO:0000256" key="5">
    <source>
        <dbReference type="ARBA" id="ARBA00022679"/>
    </source>
</evidence>
<comment type="catalytic activity">
    <reaction evidence="10 11">
        <text>RNA(n) + a ribonucleoside 5'-triphosphate = RNA(n+1) + diphosphate</text>
        <dbReference type="Rhea" id="RHEA:21248"/>
        <dbReference type="Rhea" id="RHEA-COMP:14527"/>
        <dbReference type="Rhea" id="RHEA-COMP:17342"/>
        <dbReference type="ChEBI" id="CHEBI:33019"/>
        <dbReference type="ChEBI" id="CHEBI:61557"/>
        <dbReference type="ChEBI" id="CHEBI:140395"/>
        <dbReference type="EC" id="2.7.7.6"/>
    </reaction>
</comment>
<dbReference type="GO" id="GO:0003899">
    <property type="term" value="F:DNA-directed RNA polymerase activity"/>
    <property type="evidence" value="ECO:0007669"/>
    <property type="project" value="UniProtKB-UniRule"/>
</dbReference>
<evidence type="ECO:0000256" key="7">
    <source>
        <dbReference type="ARBA" id="ARBA00023163"/>
    </source>
</evidence>
<dbReference type="NCBIfam" id="TIGR00690">
    <property type="entry name" value="rpoZ"/>
    <property type="match status" value="1"/>
</dbReference>
<dbReference type="GO" id="GO:0000428">
    <property type="term" value="C:DNA-directed RNA polymerase complex"/>
    <property type="evidence" value="ECO:0007669"/>
    <property type="project" value="UniProtKB-KW"/>
</dbReference>
<reference evidence="13 14" key="1">
    <citation type="submission" date="2020-04" db="EMBL/GenBank/DDBJ databases">
        <title>Rhodospirillaceae bacterium KN72 isolated from deep sea.</title>
        <authorList>
            <person name="Zhang D.-C."/>
        </authorList>
    </citation>
    <scope>NUCLEOTIDE SEQUENCE [LARGE SCALE GENOMIC DNA]</scope>
    <source>
        <strain evidence="13 14">KN72</strain>
    </source>
</reference>
<evidence type="ECO:0000256" key="12">
    <source>
        <dbReference type="SAM" id="MobiDB-lite"/>
    </source>
</evidence>
<evidence type="ECO:0000313" key="13">
    <source>
        <dbReference type="EMBL" id="NMM44450.1"/>
    </source>
</evidence>
<keyword evidence="5 11" id="KW-0808">Transferase</keyword>
<dbReference type="EC" id="2.7.7.6" evidence="2 11"/>
<name>A0A7Y0HE87_9PROT</name>
<sequence length="131" mass="14640">MARVTVEDCVEQVPNRFDLVMLAAQRSRDISNGAVLQVDRDNDKNPVVSLREIAESKVDKEELKDELIRGMQRFIDTDEPEEEDDVQVFEQAMIGAAEMPHMGDPGPIPAAPSDDDGPLEMPRFEDADVDD</sequence>
<evidence type="ECO:0000313" key="14">
    <source>
        <dbReference type="Proteomes" id="UP000539372"/>
    </source>
</evidence>
<evidence type="ECO:0000256" key="8">
    <source>
        <dbReference type="ARBA" id="ARBA00029924"/>
    </source>
</evidence>
<dbReference type="PANTHER" id="PTHR34476:SF1">
    <property type="entry name" value="DNA-DIRECTED RNA POLYMERASE SUBUNIT OMEGA"/>
    <property type="match status" value="1"/>
</dbReference>
<evidence type="ECO:0000256" key="4">
    <source>
        <dbReference type="ARBA" id="ARBA00022478"/>
    </source>
</evidence>
<comment type="subunit">
    <text evidence="11">The RNAP catalytic core consists of 2 alpha, 1 beta, 1 beta' and 1 omega subunit. When a sigma factor is associated with the core the holoenzyme is formed, which can initiate transcription.</text>
</comment>
<dbReference type="Pfam" id="PF01192">
    <property type="entry name" value="RNA_pol_Rpb6"/>
    <property type="match status" value="1"/>
</dbReference>
<keyword evidence="6 11" id="KW-0548">Nucleotidyltransferase</keyword>
<evidence type="ECO:0000256" key="6">
    <source>
        <dbReference type="ARBA" id="ARBA00022695"/>
    </source>
</evidence>
<dbReference type="AlphaFoldDB" id="A0A7Y0HE87"/>
<evidence type="ECO:0000256" key="1">
    <source>
        <dbReference type="ARBA" id="ARBA00006711"/>
    </source>
</evidence>
<dbReference type="PANTHER" id="PTHR34476">
    <property type="entry name" value="DNA-DIRECTED RNA POLYMERASE SUBUNIT OMEGA"/>
    <property type="match status" value="1"/>
</dbReference>
<dbReference type="Proteomes" id="UP000539372">
    <property type="component" value="Unassembled WGS sequence"/>
</dbReference>
<keyword evidence="14" id="KW-1185">Reference proteome</keyword>
<keyword evidence="7 11" id="KW-0804">Transcription</keyword>
<dbReference type="EMBL" id="JABBNT010000002">
    <property type="protein sequence ID" value="NMM44450.1"/>
    <property type="molecule type" value="Genomic_DNA"/>
</dbReference>
<protein>
    <recommendedName>
        <fullName evidence="3 11">DNA-directed RNA polymerase subunit omega</fullName>
        <shortName evidence="11">RNAP omega subunit</shortName>
        <ecNumber evidence="2 11">2.7.7.6</ecNumber>
    </recommendedName>
    <alternativeName>
        <fullName evidence="9 11">RNA polymerase omega subunit</fullName>
    </alternativeName>
    <alternativeName>
        <fullName evidence="8 11">Transcriptase subunit omega</fullName>
    </alternativeName>
</protein>
<comment type="similarity">
    <text evidence="1 11">Belongs to the RNA polymerase subunit omega family.</text>
</comment>
<evidence type="ECO:0000256" key="11">
    <source>
        <dbReference type="HAMAP-Rule" id="MF_00366"/>
    </source>
</evidence>
<dbReference type="GO" id="GO:0003677">
    <property type="term" value="F:DNA binding"/>
    <property type="evidence" value="ECO:0007669"/>
    <property type="project" value="UniProtKB-UniRule"/>
</dbReference>
<evidence type="ECO:0000256" key="9">
    <source>
        <dbReference type="ARBA" id="ARBA00030998"/>
    </source>
</evidence>